<dbReference type="AlphaFoldDB" id="B4JLE6"/>
<gene>
    <name evidence="3" type="primary">Dgri\GH11885</name>
    <name evidence="3" type="ORF">Dgri_GH11885</name>
</gene>
<dbReference type="Proteomes" id="UP000001070">
    <property type="component" value="Unassembled WGS sequence"/>
</dbReference>
<dbReference type="Pfam" id="PF06477">
    <property type="entry name" value="DUF1091"/>
    <property type="match status" value="1"/>
</dbReference>
<dbReference type="OrthoDB" id="8179976at2759"/>
<protein>
    <submittedName>
        <fullName evidence="3">GH11885</fullName>
    </submittedName>
</protein>
<keyword evidence="1 2" id="KW-0732">Signal</keyword>
<dbReference type="STRING" id="7222.B4JLE6"/>
<evidence type="ECO:0000256" key="1">
    <source>
        <dbReference type="ARBA" id="ARBA00022729"/>
    </source>
</evidence>
<dbReference type="SMR" id="B4JLE6"/>
<feature type="signal peptide" evidence="2">
    <location>
        <begin position="1"/>
        <end position="20"/>
    </location>
</feature>
<evidence type="ECO:0000313" key="3">
    <source>
        <dbReference type="EMBL" id="EDW00399.1"/>
    </source>
</evidence>
<dbReference type="FunCoup" id="B4JLE6">
    <property type="interactions" value="19"/>
</dbReference>
<accession>B4JLE6</accession>
<feature type="chain" id="PRO_5002809138" evidence="2">
    <location>
        <begin position="21"/>
        <end position="180"/>
    </location>
</feature>
<dbReference type="InterPro" id="IPR036846">
    <property type="entry name" value="GM2-AP_sf"/>
</dbReference>
<dbReference type="PANTHER" id="PTHR21112:SF13">
    <property type="entry name" value="CHEMOSENSORY PROTEIN A 7A"/>
    <property type="match status" value="1"/>
</dbReference>
<dbReference type="eggNOG" id="ENOG502T0SD">
    <property type="taxonomic scope" value="Eukaryota"/>
</dbReference>
<dbReference type="SMART" id="SM00697">
    <property type="entry name" value="DM8"/>
    <property type="match status" value="1"/>
</dbReference>
<organism evidence="4">
    <name type="scientific">Drosophila grimshawi</name>
    <name type="common">Hawaiian fruit fly</name>
    <name type="synonym">Idiomyia grimshawi</name>
    <dbReference type="NCBI Taxonomy" id="7222"/>
    <lineage>
        <taxon>Eukaryota</taxon>
        <taxon>Metazoa</taxon>
        <taxon>Ecdysozoa</taxon>
        <taxon>Arthropoda</taxon>
        <taxon>Hexapoda</taxon>
        <taxon>Insecta</taxon>
        <taxon>Pterygota</taxon>
        <taxon>Neoptera</taxon>
        <taxon>Endopterygota</taxon>
        <taxon>Diptera</taxon>
        <taxon>Brachycera</taxon>
        <taxon>Muscomorpha</taxon>
        <taxon>Ephydroidea</taxon>
        <taxon>Drosophilidae</taxon>
        <taxon>Drosophila</taxon>
        <taxon>Hawaiian Drosophila</taxon>
    </lineage>
</organism>
<dbReference type="HOGENOM" id="CLU_1541348_0_0_1"/>
<dbReference type="InParanoid" id="B4JLE6"/>
<evidence type="ECO:0000313" key="4">
    <source>
        <dbReference type="Proteomes" id="UP000001070"/>
    </source>
</evidence>
<evidence type="ECO:0000256" key="2">
    <source>
        <dbReference type="SAM" id="SignalP"/>
    </source>
</evidence>
<dbReference type="PhylomeDB" id="B4JLE6"/>
<dbReference type="Gene3D" id="2.70.220.10">
    <property type="entry name" value="Ganglioside GM2 activator"/>
    <property type="match status" value="1"/>
</dbReference>
<dbReference type="InterPro" id="IPR010512">
    <property type="entry name" value="DUF1091"/>
</dbReference>
<dbReference type="PANTHER" id="PTHR21112">
    <property type="entry name" value="CHEMOSENSORY PROTEIN A 29A-RELATED"/>
    <property type="match status" value="1"/>
</dbReference>
<reference evidence="3 4" key="1">
    <citation type="journal article" date="2007" name="Nature">
        <title>Evolution of genes and genomes on the Drosophila phylogeny.</title>
        <authorList>
            <consortium name="Drosophila 12 Genomes Consortium"/>
            <person name="Clark A.G."/>
            <person name="Eisen M.B."/>
            <person name="Smith D.R."/>
            <person name="Bergman C.M."/>
            <person name="Oliver B."/>
            <person name="Markow T.A."/>
            <person name="Kaufman T.C."/>
            <person name="Kellis M."/>
            <person name="Gelbart W."/>
            <person name="Iyer V.N."/>
            <person name="Pollard D.A."/>
            <person name="Sackton T.B."/>
            <person name="Larracuente A.M."/>
            <person name="Singh N.D."/>
            <person name="Abad J.P."/>
            <person name="Abt D.N."/>
            <person name="Adryan B."/>
            <person name="Aguade M."/>
            <person name="Akashi H."/>
            <person name="Anderson W.W."/>
            <person name="Aquadro C.F."/>
            <person name="Ardell D.H."/>
            <person name="Arguello R."/>
            <person name="Artieri C.G."/>
            <person name="Barbash D.A."/>
            <person name="Barker D."/>
            <person name="Barsanti P."/>
            <person name="Batterham P."/>
            <person name="Batzoglou S."/>
            <person name="Begun D."/>
            <person name="Bhutkar A."/>
            <person name="Blanco E."/>
            <person name="Bosak S.A."/>
            <person name="Bradley R.K."/>
            <person name="Brand A.D."/>
            <person name="Brent M.R."/>
            <person name="Brooks A.N."/>
            <person name="Brown R.H."/>
            <person name="Butlin R.K."/>
            <person name="Caggese C."/>
            <person name="Calvi B.R."/>
            <person name="Bernardo de Carvalho A."/>
            <person name="Caspi A."/>
            <person name="Castrezana S."/>
            <person name="Celniker S.E."/>
            <person name="Chang J.L."/>
            <person name="Chapple C."/>
            <person name="Chatterji S."/>
            <person name="Chinwalla A."/>
            <person name="Civetta A."/>
            <person name="Clifton S.W."/>
            <person name="Comeron J.M."/>
            <person name="Costello J.C."/>
            <person name="Coyne J.A."/>
            <person name="Daub J."/>
            <person name="David R.G."/>
            <person name="Delcher A.L."/>
            <person name="Delehaunty K."/>
            <person name="Do C.B."/>
            <person name="Ebling H."/>
            <person name="Edwards K."/>
            <person name="Eickbush T."/>
            <person name="Evans J.D."/>
            <person name="Filipski A."/>
            <person name="Findeiss S."/>
            <person name="Freyhult E."/>
            <person name="Fulton L."/>
            <person name="Fulton R."/>
            <person name="Garcia A.C."/>
            <person name="Gardiner A."/>
            <person name="Garfield D.A."/>
            <person name="Garvin B.E."/>
            <person name="Gibson G."/>
            <person name="Gilbert D."/>
            <person name="Gnerre S."/>
            <person name="Godfrey J."/>
            <person name="Good R."/>
            <person name="Gotea V."/>
            <person name="Gravely B."/>
            <person name="Greenberg A.J."/>
            <person name="Griffiths-Jones S."/>
            <person name="Gross S."/>
            <person name="Guigo R."/>
            <person name="Gustafson E.A."/>
            <person name="Haerty W."/>
            <person name="Hahn M.W."/>
            <person name="Halligan D.L."/>
            <person name="Halpern A.L."/>
            <person name="Halter G.M."/>
            <person name="Han M.V."/>
            <person name="Heger A."/>
            <person name="Hillier L."/>
            <person name="Hinrichs A.S."/>
            <person name="Holmes I."/>
            <person name="Hoskins R.A."/>
            <person name="Hubisz M.J."/>
            <person name="Hultmark D."/>
            <person name="Huntley M.A."/>
            <person name="Jaffe D.B."/>
            <person name="Jagadeeshan S."/>
            <person name="Jeck W.R."/>
            <person name="Johnson J."/>
            <person name="Jones C.D."/>
            <person name="Jordan W.C."/>
            <person name="Karpen G.H."/>
            <person name="Kataoka E."/>
            <person name="Keightley P.D."/>
            <person name="Kheradpour P."/>
            <person name="Kirkness E.F."/>
            <person name="Koerich L.B."/>
            <person name="Kristiansen K."/>
            <person name="Kudrna D."/>
            <person name="Kulathinal R.J."/>
            <person name="Kumar S."/>
            <person name="Kwok R."/>
            <person name="Lander E."/>
            <person name="Langley C.H."/>
            <person name="Lapoint R."/>
            <person name="Lazzaro B.P."/>
            <person name="Lee S.J."/>
            <person name="Levesque L."/>
            <person name="Li R."/>
            <person name="Lin C.F."/>
            <person name="Lin M.F."/>
            <person name="Lindblad-Toh K."/>
            <person name="Llopart A."/>
            <person name="Long M."/>
            <person name="Low L."/>
            <person name="Lozovsky E."/>
            <person name="Lu J."/>
            <person name="Luo M."/>
            <person name="Machado C.A."/>
            <person name="Makalowski W."/>
            <person name="Marzo M."/>
            <person name="Matsuda M."/>
            <person name="Matzkin L."/>
            <person name="McAllister B."/>
            <person name="McBride C.S."/>
            <person name="McKernan B."/>
            <person name="McKernan K."/>
            <person name="Mendez-Lago M."/>
            <person name="Minx P."/>
            <person name="Mollenhauer M.U."/>
            <person name="Montooth K."/>
            <person name="Mount S.M."/>
            <person name="Mu X."/>
            <person name="Myers E."/>
            <person name="Negre B."/>
            <person name="Newfeld S."/>
            <person name="Nielsen R."/>
            <person name="Noor M.A."/>
            <person name="O'Grady P."/>
            <person name="Pachter L."/>
            <person name="Papaceit M."/>
            <person name="Parisi M.J."/>
            <person name="Parisi M."/>
            <person name="Parts L."/>
            <person name="Pedersen J.S."/>
            <person name="Pesole G."/>
            <person name="Phillippy A.M."/>
            <person name="Ponting C.P."/>
            <person name="Pop M."/>
            <person name="Porcelli D."/>
            <person name="Powell J.R."/>
            <person name="Prohaska S."/>
            <person name="Pruitt K."/>
            <person name="Puig M."/>
            <person name="Quesneville H."/>
            <person name="Ram K.R."/>
            <person name="Rand D."/>
            <person name="Rasmussen M.D."/>
            <person name="Reed L.K."/>
            <person name="Reenan R."/>
            <person name="Reily A."/>
            <person name="Remington K.A."/>
            <person name="Rieger T.T."/>
            <person name="Ritchie M.G."/>
            <person name="Robin C."/>
            <person name="Rogers Y.H."/>
            <person name="Rohde C."/>
            <person name="Rozas J."/>
            <person name="Rubenfield M.J."/>
            <person name="Ruiz A."/>
            <person name="Russo S."/>
            <person name="Salzberg S.L."/>
            <person name="Sanchez-Gracia A."/>
            <person name="Saranga D.J."/>
            <person name="Sato H."/>
            <person name="Schaeffer S.W."/>
            <person name="Schatz M.C."/>
            <person name="Schlenke T."/>
            <person name="Schwartz R."/>
            <person name="Segarra C."/>
            <person name="Singh R.S."/>
            <person name="Sirot L."/>
            <person name="Sirota M."/>
            <person name="Sisneros N.B."/>
            <person name="Smith C.D."/>
            <person name="Smith T.F."/>
            <person name="Spieth J."/>
            <person name="Stage D.E."/>
            <person name="Stark A."/>
            <person name="Stephan W."/>
            <person name="Strausberg R.L."/>
            <person name="Strempel S."/>
            <person name="Sturgill D."/>
            <person name="Sutton G."/>
            <person name="Sutton G.G."/>
            <person name="Tao W."/>
            <person name="Teichmann S."/>
            <person name="Tobari Y.N."/>
            <person name="Tomimura Y."/>
            <person name="Tsolas J.M."/>
            <person name="Valente V.L."/>
            <person name="Venter E."/>
            <person name="Venter J.C."/>
            <person name="Vicario S."/>
            <person name="Vieira F.G."/>
            <person name="Vilella A.J."/>
            <person name="Villasante A."/>
            <person name="Walenz B."/>
            <person name="Wang J."/>
            <person name="Wasserman M."/>
            <person name="Watts T."/>
            <person name="Wilson D."/>
            <person name="Wilson R.K."/>
            <person name="Wing R.A."/>
            <person name="Wolfner M.F."/>
            <person name="Wong A."/>
            <person name="Wong G.K."/>
            <person name="Wu C.I."/>
            <person name="Wu G."/>
            <person name="Yamamoto D."/>
            <person name="Yang H.P."/>
            <person name="Yang S.P."/>
            <person name="Yorke J.A."/>
            <person name="Yoshida K."/>
            <person name="Zdobnov E."/>
            <person name="Zhang P."/>
            <person name="Zhang Y."/>
            <person name="Zimin A.V."/>
            <person name="Baldwin J."/>
            <person name="Abdouelleil A."/>
            <person name="Abdulkadir J."/>
            <person name="Abebe A."/>
            <person name="Abera B."/>
            <person name="Abreu J."/>
            <person name="Acer S.C."/>
            <person name="Aftuck L."/>
            <person name="Alexander A."/>
            <person name="An P."/>
            <person name="Anderson E."/>
            <person name="Anderson S."/>
            <person name="Arachi H."/>
            <person name="Azer M."/>
            <person name="Bachantsang P."/>
            <person name="Barry A."/>
            <person name="Bayul T."/>
            <person name="Berlin A."/>
            <person name="Bessette D."/>
            <person name="Bloom T."/>
            <person name="Blye J."/>
            <person name="Boguslavskiy L."/>
            <person name="Bonnet C."/>
            <person name="Boukhgalter B."/>
            <person name="Bourzgui I."/>
            <person name="Brown A."/>
            <person name="Cahill P."/>
            <person name="Channer S."/>
            <person name="Cheshatsang Y."/>
            <person name="Chuda L."/>
            <person name="Citroen M."/>
            <person name="Collymore A."/>
            <person name="Cooke P."/>
            <person name="Costello M."/>
            <person name="D'Aco K."/>
            <person name="Daza R."/>
            <person name="De Haan G."/>
            <person name="DeGray S."/>
            <person name="DeMaso C."/>
            <person name="Dhargay N."/>
            <person name="Dooley K."/>
            <person name="Dooley E."/>
            <person name="Doricent M."/>
            <person name="Dorje P."/>
            <person name="Dorjee K."/>
            <person name="Dupes A."/>
            <person name="Elong R."/>
            <person name="Falk J."/>
            <person name="Farina A."/>
            <person name="Faro S."/>
            <person name="Ferguson D."/>
            <person name="Fisher S."/>
            <person name="Foley C.D."/>
            <person name="Franke A."/>
            <person name="Friedrich D."/>
            <person name="Gadbois L."/>
            <person name="Gearin G."/>
            <person name="Gearin C.R."/>
            <person name="Giannoukos G."/>
            <person name="Goode T."/>
            <person name="Graham J."/>
            <person name="Grandbois E."/>
            <person name="Grewal S."/>
            <person name="Gyaltsen K."/>
            <person name="Hafez N."/>
            <person name="Hagos B."/>
            <person name="Hall J."/>
            <person name="Henson C."/>
            <person name="Hollinger A."/>
            <person name="Honan T."/>
            <person name="Huard M.D."/>
            <person name="Hughes L."/>
            <person name="Hurhula B."/>
            <person name="Husby M.E."/>
            <person name="Kamat A."/>
            <person name="Kanga B."/>
            <person name="Kashin S."/>
            <person name="Khazanovich D."/>
            <person name="Kisner P."/>
            <person name="Lance K."/>
            <person name="Lara M."/>
            <person name="Lee W."/>
            <person name="Lennon N."/>
            <person name="Letendre F."/>
            <person name="LeVine R."/>
            <person name="Lipovsky A."/>
            <person name="Liu X."/>
            <person name="Liu J."/>
            <person name="Liu S."/>
            <person name="Lokyitsang T."/>
            <person name="Lokyitsang Y."/>
            <person name="Lubonja R."/>
            <person name="Lui A."/>
            <person name="MacDonald P."/>
            <person name="Magnisalis V."/>
            <person name="Maru K."/>
            <person name="Matthews C."/>
            <person name="McCusker W."/>
            <person name="McDonough S."/>
            <person name="Mehta T."/>
            <person name="Meldrim J."/>
            <person name="Meneus L."/>
            <person name="Mihai O."/>
            <person name="Mihalev A."/>
            <person name="Mihova T."/>
            <person name="Mittelman R."/>
            <person name="Mlenga V."/>
            <person name="Montmayeur A."/>
            <person name="Mulrain L."/>
            <person name="Navidi A."/>
            <person name="Naylor J."/>
            <person name="Negash T."/>
            <person name="Nguyen T."/>
            <person name="Nguyen N."/>
            <person name="Nicol R."/>
            <person name="Norbu C."/>
            <person name="Norbu N."/>
            <person name="Novod N."/>
            <person name="O'Neill B."/>
            <person name="Osman S."/>
            <person name="Markiewicz E."/>
            <person name="Oyono O.L."/>
            <person name="Patti C."/>
            <person name="Phunkhang P."/>
            <person name="Pierre F."/>
            <person name="Priest M."/>
            <person name="Raghuraman S."/>
            <person name="Rege F."/>
            <person name="Reyes R."/>
            <person name="Rise C."/>
            <person name="Rogov P."/>
            <person name="Ross K."/>
            <person name="Ryan E."/>
            <person name="Settipalli S."/>
            <person name="Shea T."/>
            <person name="Sherpa N."/>
            <person name="Shi L."/>
            <person name="Shih D."/>
            <person name="Sparrow T."/>
            <person name="Spaulding J."/>
            <person name="Stalker J."/>
            <person name="Stange-Thomann N."/>
            <person name="Stavropoulos S."/>
            <person name="Stone C."/>
            <person name="Strader C."/>
            <person name="Tesfaye S."/>
            <person name="Thomson T."/>
            <person name="Thoulutsang Y."/>
            <person name="Thoulutsang D."/>
            <person name="Topham K."/>
            <person name="Topping I."/>
            <person name="Tsamla T."/>
            <person name="Vassiliev H."/>
            <person name="Vo A."/>
            <person name="Wangchuk T."/>
            <person name="Wangdi T."/>
            <person name="Weiand M."/>
            <person name="Wilkinson J."/>
            <person name="Wilson A."/>
            <person name="Yadav S."/>
            <person name="Young G."/>
            <person name="Yu Q."/>
            <person name="Zembek L."/>
            <person name="Zhong D."/>
            <person name="Zimmer A."/>
            <person name="Zwirko Z."/>
            <person name="Jaffe D.B."/>
            <person name="Alvarez P."/>
            <person name="Brockman W."/>
            <person name="Butler J."/>
            <person name="Chin C."/>
            <person name="Gnerre S."/>
            <person name="Grabherr M."/>
            <person name="Kleber M."/>
            <person name="Mauceli E."/>
            <person name="MacCallum I."/>
        </authorList>
    </citation>
    <scope>NUCLEOTIDE SEQUENCE [LARGE SCALE GENOMIC DNA]</scope>
    <source>
        <strain evidence="4">Tucson 15287-2541.00</strain>
    </source>
</reference>
<proteinExistence type="predicted"/>
<dbReference type="SUPFAM" id="SSF63707">
    <property type="entry name" value="Ganglioside M2 (gm2) activator"/>
    <property type="match status" value="1"/>
</dbReference>
<name>B4JLE6_DROGR</name>
<dbReference type="OMA" id="KPFCQFI"/>
<dbReference type="KEGG" id="dgr:6565032"/>
<keyword evidence="4" id="KW-1185">Reference proteome</keyword>
<sequence length="180" mass="20603">MTSIVGLLVFGLMLLVYASAEDRSYSVELNSFDRNTNFENDDKWMDWHTLRMKKVGRNQYTLDGDFELKRNMGNEQKISLQVFTYIESAKQKGPLVMNMNKPFCQFVNEDEDTYPYLLEVSNLPVPGDCPFPKGKYTIENYQLATTFLPDDAPKGDYLLELNILDNEIPVAGIFASVTLT</sequence>
<dbReference type="EMBL" id="CH916370">
    <property type="protein sequence ID" value="EDW00399.1"/>
    <property type="molecule type" value="Genomic_DNA"/>
</dbReference>